<feature type="compositionally biased region" description="Basic and acidic residues" evidence="1">
    <location>
        <begin position="197"/>
        <end position="213"/>
    </location>
</feature>
<feature type="compositionally biased region" description="Basic and acidic residues" evidence="1">
    <location>
        <begin position="223"/>
        <end position="239"/>
    </location>
</feature>
<dbReference type="SUPFAM" id="SSF55594">
    <property type="entry name" value="HPr-like"/>
    <property type="match status" value="1"/>
</dbReference>
<dbReference type="Gene3D" id="3.30.1340.10">
    <property type="entry name" value="HPr-like"/>
    <property type="match status" value="1"/>
</dbReference>
<accession>A0ABU1IP27</accession>
<dbReference type="PROSITE" id="PS51350">
    <property type="entry name" value="PTS_HPR_DOM"/>
    <property type="match status" value="1"/>
</dbReference>
<dbReference type="EMBL" id="JAVDQG010000005">
    <property type="protein sequence ID" value="MDR6226541.1"/>
    <property type="molecule type" value="Genomic_DNA"/>
</dbReference>
<dbReference type="Proteomes" id="UP001185012">
    <property type="component" value="Unassembled WGS sequence"/>
</dbReference>
<feature type="region of interest" description="Disordered" evidence="1">
    <location>
        <begin position="187"/>
        <end position="255"/>
    </location>
</feature>
<feature type="domain" description="HPr" evidence="3">
    <location>
        <begin position="249"/>
        <end position="332"/>
    </location>
</feature>
<keyword evidence="2" id="KW-0732">Signal</keyword>
<proteinExistence type="predicted"/>
<gene>
    <name evidence="4" type="ORF">JOE21_002548</name>
</gene>
<evidence type="ECO:0000256" key="2">
    <source>
        <dbReference type="SAM" id="SignalP"/>
    </source>
</evidence>
<dbReference type="InterPro" id="IPR000032">
    <property type="entry name" value="HPr-like"/>
</dbReference>
<evidence type="ECO:0000256" key="1">
    <source>
        <dbReference type="SAM" id="MobiDB-lite"/>
    </source>
</evidence>
<keyword evidence="5" id="KW-1185">Reference proteome</keyword>
<comment type="caution">
    <text evidence="4">The sequence shown here is derived from an EMBL/GenBank/DDBJ whole genome shotgun (WGS) entry which is preliminary data.</text>
</comment>
<evidence type="ECO:0000313" key="5">
    <source>
        <dbReference type="Proteomes" id="UP001185012"/>
    </source>
</evidence>
<feature type="chain" id="PRO_5047139678" evidence="2">
    <location>
        <begin position="24"/>
        <end position="332"/>
    </location>
</feature>
<dbReference type="RefSeq" id="WP_309866570.1">
    <property type="nucleotide sequence ID" value="NZ_JAVDQG010000005.1"/>
</dbReference>
<evidence type="ECO:0000313" key="4">
    <source>
        <dbReference type="EMBL" id="MDR6226541.1"/>
    </source>
</evidence>
<feature type="signal peptide" evidence="2">
    <location>
        <begin position="1"/>
        <end position="23"/>
    </location>
</feature>
<reference evidence="4 5" key="1">
    <citation type="submission" date="2023-07" db="EMBL/GenBank/DDBJ databases">
        <title>Genomic Encyclopedia of Type Strains, Phase IV (KMG-IV): sequencing the most valuable type-strain genomes for metagenomic binning, comparative biology and taxonomic classification.</title>
        <authorList>
            <person name="Goeker M."/>
        </authorList>
    </citation>
    <scope>NUCLEOTIDE SEQUENCE [LARGE SCALE GENOMIC DNA]</scope>
    <source>
        <strain evidence="4 5">DSM 45903</strain>
    </source>
</reference>
<dbReference type="InterPro" id="IPR035895">
    <property type="entry name" value="HPr-like_sf"/>
</dbReference>
<organism evidence="4 5">
    <name type="scientific">Desmospora profundinema</name>
    <dbReference type="NCBI Taxonomy" id="1571184"/>
    <lineage>
        <taxon>Bacteria</taxon>
        <taxon>Bacillati</taxon>
        <taxon>Bacillota</taxon>
        <taxon>Bacilli</taxon>
        <taxon>Bacillales</taxon>
        <taxon>Thermoactinomycetaceae</taxon>
        <taxon>Desmospora</taxon>
    </lineage>
</organism>
<sequence length="332" mass="37007">MYWRKAGVFLSILLFFTGFQAWAAPVSTASDEAFVIRAERIEIQGLLPGLSHGEKGLVLRLSMKEAQIYGMELVGSYGTGAGRWEISITDPGPVAVSGLTVDAKAVGMKLKGDTLLLDSLKPKIVLHDVYLRVVRMESATTKMQKMDLSTLRKVSLVRLKGGIYIDLGGFSPGDREEAERQVNEILMGASEKEEEDPTKKKEQEKKTENEKKPGLTPEEGERDGDRSKESEDEKDKKEGGIPGGSDPTEETVETEVKLGRSFPLFSSWEVVKEARKYESRLLLIQGDKEVNPKWLLEVLKLERREGTPTRIRAEGPDEKEALKAMVQLLTRD</sequence>
<evidence type="ECO:0000259" key="3">
    <source>
        <dbReference type="PROSITE" id="PS51350"/>
    </source>
</evidence>
<protein>
    <submittedName>
        <fullName evidence="4">Phosphotransferase system HPr-like phosphotransfer protein</fullName>
    </submittedName>
</protein>
<dbReference type="Pfam" id="PF00381">
    <property type="entry name" value="PTS-HPr"/>
    <property type="match status" value="1"/>
</dbReference>
<name>A0ABU1IP27_9BACL</name>